<accession>K9Z5R0</accession>
<dbReference type="RefSeq" id="WP_015219435.1">
    <property type="nucleotide sequence ID" value="NC_019776.1"/>
</dbReference>
<dbReference type="GO" id="GO:0016887">
    <property type="term" value="F:ATP hydrolysis activity"/>
    <property type="evidence" value="ECO:0007669"/>
    <property type="project" value="InterPro"/>
</dbReference>
<dbReference type="OrthoDB" id="9801813at2"/>
<dbReference type="InterPro" id="IPR027417">
    <property type="entry name" value="P-loop_NTPase"/>
</dbReference>
<gene>
    <name evidence="2" type="ordered locus">Cyan10605_1600</name>
</gene>
<sequence length="354" mass="40321">MFTNLTVKNFRCFQNLTLNNISRLNLIGGMNNVGKTSLLEAIFLLLGANIPDLSLRINMFRGIEQFTNNYETMWGWLFNNKKIDNIIELIAKNKNETKPEILTINLSSENFSLSPQQNMQDKPKSLSSLTTELIPNKLNLTYKKGDLKVDSSLMVTPDGLITGKREPIYLKPGIFISSKLRSNREDTERFSNLEKKKRQDKIVNILQLLEPRLERLAVLIEGGLPMIAGDIGIGELIPIAYMGEGISRLLSIILAIATTENGVVLIDEIENGLHYSKITDIWKGIDLISRQTNTQIFATTHSFECITSAHQAFNNDSNYDFTYHRLERVNDFIQVFSYDKETINTSVEMNFEMR</sequence>
<dbReference type="Proteomes" id="UP000010480">
    <property type="component" value="Chromosome"/>
</dbReference>
<dbReference type="KEGG" id="can:Cyan10605_1600"/>
<dbReference type="GO" id="GO:0005524">
    <property type="term" value="F:ATP binding"/>
    <property type="evidence" value="ECO:0007669"/>
    <property type="project" value="InterPro"/>
</dbReference>
<evidence type="ECO:0000313" key="2">
    <source>
        <dbReference type="EMBL" id="AFZ53708.1"/>
    </source>
</evidence>
<dbReference type="InterPro" id="IPR041685">
    <property type="entry name" value="AAA_GajA/Old/RecF-like"/>
</dbReference>
<protein>
    <submittedName>
        <fullName evidence="2">ATPase-like protein</fullName>
    </submittedName>
</protein>
<dbReference type="STRING" id="755178.Cyan10605_1600"/>
<feature type="domain" description="Endonuclease GajA/Old nuclease/RecF-like AAA" evidence="1">
    <location>
        <begin position="3"/>
        <end position="144"/>
    </location>
</feature>
<dbReference type="PATRIC" id="fig|755178.3.peg.1699"/>
<dbReference type="PANTHER" id="PTHR43581">
    <property type="entry name" value="ATP/GTP PHOSPHATASE"/>
    <property type="match status" value="1"/>
</dbReference>
<evidence type="ECO:0000259" key="1">
    <source>
        <dbReference type="Pfam" id="PF13175"/>
    </source>
</evidence>
<dbReference type="HOGENOM" id="CLU_063816_1_0_3"/>
<dbReference type="Pfam" id="PF13175">
    <property type="entry name" value="AAA_15"/>
    <property type="match status" value="2"/>
</dbReference>
<dbReference type="SUPFAM" id="SSF52540">
    <property type="entry name" value="P-loop containing nucleoside triphosphate hydrolases"/>
    <property type="match status" value="1"/>
</dbReference>
<keyword evidence="3" id="KW-1185">Reference proteome</keyword>
<dbReference type="eggNOG" id="COG1106">
    <property type="taxonomic scope" value="Bacteria"/>
</dbReference>
<proteinExistence type="predicted"/>
<dbReference type="InterPro" id="IPR051396">
    <property type="entry name" value="Bact_Antivir_Def_Nuclease"/>
</dbReference>
<reference evidence="3" key="1">
    <citation type="journal article" date="2013" name="Proc. Natl. Acad. Sci. U.S.A.">
        <title>Improving the coverage of the cyanobacterial phylum using diversity-driven genome sequencing.</title>
        <authorList>
            <person name="Shih P.M."/>
            <person name="Wu D."/>
            <person name="Latifi A."/>
            <person name="Axen S.D."/>
            <person name="Fewer D.P."/>
            <person name="Talla E."/>
            <person name="Calteau A."/>
            <person name="Cai F."/>
            <person name="Tandeau de Marsac N."/>
            <person name="Rippka R."/>
            <person name="Herdman M."/>
            <person name="Sivonen K."/>
            <person name="Coursin T."/>
            <person name="Laurent T."/>
            <person name="Goodwin L."/>
            <person name="Nolan M."/>
            <person name="Davenport K.W."/>
            <person name="Han C.S."/>
            <person name="Rubin E.M."/>
            <person name="Eisen J.A."/>
            <person name="Woyke T."/>
            <person name="Gugger M."/>
            <person name="Kerfeld C.A."/>
        </authorList>
    </citation>
    <scope>NUCLEOTIDE SEQUENCE [LARGE SCALE GENOMIC DNA]</scope>
    <source>
        <strain evidence="3">PCC 10605</strain>
    </source>
</reference>
<dbReference type="AlphaFoldDB" id="K9Z5R0"/>
<organism evidence="2 3">
    <name type="scientific">Cyanobacterium aponinum (strain PCC 10605)</name>
    <dbReference type="NCBI Taxonomy" id="755178"/>
    <lineage>
        <taxon>Bacteria</taxon>
        <taxon>Bacillati</taxon>
        <taxon>Cyanobacteriota</taxon>
        <taxon>Cyanophyceae</taxon>
        <taxon>Oscillatoriophycideae</taxon>
        <taxon>Chroococcales</taxon>
        <taxon>Geminocystaceae</taxon>
        <taxon>Cyanobacterium</taxon>
    </lineage>
</organism>
<evidence type="ECO:0000313" key="3">
    <source>
        <dbReference type="Proteomes" id="UP000010480"/>
    </source>
</evidence>
<feature type="domain" description="Endonuclease GajA/Old nuclease/RecF-like AAA" evidence="1">
    <location>
        <begin position="190"/>
        <end position="306"/>
    </location>
</feature>
<dbReference type="Gene3D" id="3.40.50.300">
    <property type="entry name" value="P-loop containing nucleotide triphosphate hydrolases"/>
    <property type="match status" value="1"/>
</dbReference>
<dbReference type="EMBL" id="CP003947">
    <property type="protein sequence ID" value="AFZ53708.1"/>
    <property type="molecule type" value="Genomic_DNA"/>
</dbReference>
<name>K9Z5R0_CYAAP</name>
<dbReference type="PANTHER" id="PTHR43581:SF4">
    <property type="entry name" value="ATP_GTP PHOSPHATASE"/>
    <property type="match status" value="1"/>
</dbReference>